<sequence length="119" mass="13455">MFQNGKREVKNVVEIIKETVRLKLASFVVKNVGISESGAGGRVNLNRRGITIIVPLLSGFGSVCEEDYLHIFFRCDLVSLFLRRRCNGGSLDPHDWSRSQRDGSLGFFSIQFSLRSKLY</sequence>
<evidence type="ECO:0000313" key="2">
    <source>
        <dbReference type="Proteomes" id="UP001151760"/>
    </source>
</evidence>
<keyword evidence="2" id="KW-1185">Reference proteome</keyword>
<dbReference type="EMBL" id="BQNB010009644">
    <property type="protein sequence ID" value="GJS66383.1"/>
    <property type="molecule type" value="Genomic_DNA"/>
</dbReference>
<protein>
    <submittedName>
        <fullName evidence="1">Uncharacterized protein</fullName>
    </submittedName>
</protein>
<comment type="caution">
    <text evidence="1">The sequence shown here is derived from an EMBL/GenBank/DDBJ whole genome shotgun (WGS) entry which is preliminary data.</text>
</comment>
<evidence type="ECO:0000313" key="1">
    <source>
        <dbReference type="EMBL" id="GJS66383.1"/>
    </source>
</evidence>
<accession>A0ABQ4XN57</accession>
<reference evidence="1" key="1">
    <citation type="journal article" date="2022" name="Int. J. Mol. Sci.">
        <title>Draft Genome of Tanacetum Coccineum: Genomic Comparison of Closely Related Tanacetum-Family Plants.</title>
        <authorList>
            <person name="Yamashiro T."/>
            <person name="Shiraishi A."/>
            <person name="Nakayama K."/>
            <person name="Satake H."/>
        </authorList>
    </citation>
    <scope>NUCLEOTIDE SEQUENCE</scope>
</reference>
<reference evidence="1" key="2">
    <citation type="submission" date="2022-01" db="EMBL/GenBank/DDBJ databases">
        <authorList>
            <person name="Yamashiro T."/>
            <person name="Shiraishi A."/>
            <person name="Satake H."/>
            <person name="Nakayama K."/>
        </authorList>
    </citation>
    <scope>NUCLEOTIDE SEQUENCE</scope>
</reference>
<dbReference type="Proteomes" id="UP001151760">
    <property type="component" value="Unassembled WGS sequence"/>
</dbReference>
<gene>
    <name evidence="1" type="ORF">Tco_0680947</name>
</gene>
<name>A0ABQ4XN57_9ASTR</name>
<proteinExistence type="predicted"/>
<organism evidence="1 2">
    <name type="scientific">Tanacetum coccineum</name>
    <dbReference type="NCBI Taxonomy" id="301880"/>
    <lineage>
        <taxon>Eukaryota</taxon>
        <taxon>Viridiplantae</taxon>
        <taxon>Streptophyta</taxon>
        <taxon>Embryophyta</taxon>
        <taxon>Tracheophyta</taxon>
        <taxon>Spermatophyta</taxon>
        <taxon>Magnoliopsida</taxon>
        <taxon>eudicotyledons</taxon>
        <taxon>Gunneridae</taxon>
        <taxon>Pentapetalae</taxon>
        <taxon>asterids</taxon>
        <taxon>campanulids</taxon>
        <taxon>Asterales</taxon>
        <taxon>Asteraceae</taxon>
        <taxon>Asteroideae</taxon>
        <taxon>Anthemideae</taxon>
        <taxon>Anthemidinae</taxon>
        <taxon>Tanacetum</taxon>
    </lineage>
</organism>